<sequence length="128" mass="13757">MSSPPNISTTCFPTGQMIMPDVQNIAGLPLNITTYITPAEESLYQPMVSCCSPNPVGLADGCYFWCEHPASRSDFQAWGSCLRTRSNMTRGMISGMHEAGAARLETGASKKMAVVLLAGLIGSAFTWF</sequence>
<comment type="caution">
    <text evidence="1">The sequence shown here is derived from an EMBL/GenBank/DDBJ whole genome shotgun (WGS) entry which is preliminary data.</text>
</comment>
<proteinExistence type="predicted"/>
<keyword evidence="2" id="KW-1185">Reference proteome</keyword>
<protein>
    <submittedName>
        <fullName evidence="1">Oxidoreductase family protein</fullName>
    </submittedName>
</protein>
<gene>
    <name evidence="1" type="ORF">PG993_010941</name>
</gene>
<dbReference type="Proteomes" id="UP001444661">
    <property type="component" value="Unassembled WGS sequence"/>
</dbReference>
<accession>A0ABR1SCV1</accession>
<organism evidence="1 2">
    <name type="scientific">Apiospora rasikravindrae</name>
    <dbReference type="NCBI Taxonomy" id="990691"/>
    <lineage>
        <taxon>Eukaryota</taxon>
        <taxon>Fungi</taxon>
        <taxon>Dikarya</taxon>
        <taxon>Ascomycota</taxon>
        <taxon>Pezizomycotina</taxon>
        <taxon>Sordariomycetes</taxon>
        <taxon>Xylariomycetidae</taxon>
        <taxon>Amphisphaeriales</taxon>
        <taxon>Apiosporaceae</taxon>
        <taxon>Apiospora</taxon>
    </lineage>
</organism>
<evidence type="ECO:0000313" key="1">
    <source>
        <dbReference type="EMBL" id="KAK8029650.1"/>
    </source>
</evidence>
<dbReference type="EMBL" id="JAQQWK010000010">
    <property type="protein sequence ID" value="KAK8029650.1"/>
    <property type="molecule type" value="Genomic_DNA"/>
</dbReference>
<name>A0ABR1SCV1_9PEZI</name>
<reference evidence="1 2" key="1">
    <citation type="submission" date="2023-01" db="EMBL/GenBank/DDBJ databases">
        <title>Analysis of 21 Apiospora genomes using comparative genomics revels a genus with tremendous synthesis potential of carbohydrate active enzymes and secondary metabolites.</title>
        <authorList>
            <person name="Sorensen T."/>
        </authorList>
    </citation>
    <scope>NUCLEOTIDE SEQUENCE [LARGE SCALE GENOMIC DNA]</scope>
    <source>
        <strain evidence="1 2">CBS 33761</strain>
    </source>
</reference>
<evidence type="ECO:0000313" key="2">
    <source>
        <dbReference type="Proteomes" id="UP001444661"/>
    </source>
</evidence>